<feature type="signal peptide" evidence="2">
    <location>
        <begin position="1"/>
        <end position="28"/>
    </location>
</feature>
<evidence type="ECO:0008006" key="5">
    <source>
        <dbReference type="Google" id="ProtNLM"/>
    </source>
</evidence>
<dbReference type="OrthoDB" id="9156096at2"/>
<dbReference type="RefSeq" id="WP_152157870.1">
    <property type="nucleotide sequence ID" value="NZ_WEHX01000013.1"/>
</dbReference>
<evidence type="ECO:0000313" key="3">
    <source>
        <dbReference type="EMBL" id="KAB7661938.1"/>
    </source>
</evidence>
<gene>
    <name evidence="3" type="ORF">GBM95_03820</name>
</gene>
<feature type="chain" id="PRO_5026183730" description="DUF4398 domain-containing protein" evidence="2">
    <location>
        <begin position="29"/>
        <end position="310"/>
    </location>
</feature>
<feature type="compositionally biased region" description="Basic and acidic residues" evidence="1">
    <location>
        <begin position="141"/>
        <end position="166"/>
    </location>
</feature>
<reference evidence="3 4" key="1">
    <citation type="submission" date="2019-10" db="EMBL/GenBank/DDBJ databases">
        <title>Genome diversity of Sutterella seckii.</title>
        <authorList>
            <person name="Chaplin A.V."/>
            <person name="Sokolova S.R."/>
            <person name="Mosin K.A."/>
            <person name="Ivanova E.L."/>
            <person name="Kochetkova T.O."/>
            <person name="Goltsov A.Y."/>
            <person name="Trofimov D.Y."/>
            <person name="Efimov B.A."/>
        </authorList>
    </citation>
    <scope>NUCLEOTIDE SEQUENCE [LARGE SCALE GENOMIC DNA]</scope>
    <source>
        <strain evidence="3 4">ASD393</strain>
    </source>
</reference>
<name>A0A6I1ES94_9BURK</name>
<keyword evidence="2" id="KW-0732">Signal</keyword>
<sequence>MLRTLRSPTLSALALISCSLIAAGAANAAELTEEELEARAQKAQTVLTDTAFYDRWSAKGAIESPATAAKVKDAADKELSRVDRAMKDVQAACTEKFLVNKCIDDARRLSFSREREIRRVIVAADEVIRAERVRKMEENRAKNAAAKREPPMKIAPKEVKTDRPEPIRIAPKKPSEPSLPMKLDGADGRKASEPVNLKPKEVKAPSEPAGIHPKEVKDASAPALIPGSKVEVSPDATRKDLEDANEAWYAEKQAQAAERQREAEERAQKRRKDREAKQQQFEKSLEERSEAQKRYEDRQKEKSSGLAKYF</sequence>
<dbReference type="EMBL" id="WEHX01000013">
    <property type="protein sequence ID" value="KAB7661938.1"/>
    <property type="molecule type" value="Genomic_DNA"/>
</dbReference>
<proteinExistence type="predicted"/>
<comment type="caution">
    <text evidence="3">The sequence shown here is derived from an EMBL/GenBank/DDBJ whole genome shotgun (WGS) entry which is preliminary data.</text>
</comment>
<protein>
    <recommendedName>
        <fullName evidence="5">DUF4398 domain-containing protein</fullName>
    </recommendedName>
</protein>
<organism evidence="3 4">
    <name type="scientific">Sutterella seckii</name>
    <dbReference type="NCBI Taxonomy" id="1944635"/>
    <lineage>
        <taxon>Bacteria</taxon>
        <taxon>Pseudomonadati</taxon>
        <taxon>Pseudomonadota</taxon>
        <taxon>Betaproteobacteria</taxon>
        <taxon>Burkholderiales</taxon>
        <taxon>Sutterellaceae</taxon>
        <taxon>Sutterella</taxon>
    </lineage>
</organism>
<evidence type="ECO:0000313" key="4">
    <source>
        <dbReference type="Proteomes" id="UP000430564"/>
    </source>
</evidence>
<feature type="compositionally biased region" description="Basic and acidic residues" evidence="1">
    <location>
        <begin position="184"/>
        <end position="204"/>
    </location>
</feature>
<evidence type="ECO:0000256" key="2">
    <source>
        <dbReference type="SAM" id="SignalP"/>
    </source>
</evidence>
<dbReference type="Proteomes" id="UP000430564">
    <property type="component" value="Unassembled WGS sequence"/>
</dbReference>
<accession>A0A6I1ES94</accession>
<dbReference type="AlphaFoldDB" id="A0A6I1ES94"/>
<evidence type="ECO:0000256" key="1">
    <source>
        <dbReference type="SAM" id="MobiDB-lite"/>
    </source>
</evidence>
<dbReference type="PROSITE" id="PS51257">
    <property type="entry name" value="PROKAR_LIPOPROTEIN"/>
    <property type="match status" value="1"/>
</dbReference>
<feature type="compositionally biased region" description="Basic and acidic residues" evidence="1">
    <location>
        <begin position="258"/>
        <end position="277"/>
    </location>
</feature>
<feature type="compositionally biased region" description="Basic and acidic residues" evidence="1">
    <location>
        <begin position="283"/>
        <end position="303"/>
    </location>
</feature>
<feature type="region of interest" description="Disordered" evidence="1">
    <location>
        <begin position="141"/>
        <end position="310"/>
    </location>
</feature>